<evidence type="ECO:0000256" key="1">
    <source>
        <dbReference type="ARBA" id="ARBA00004651"/>
    </source>
</evidence>
<comment type="subcellular location">
    <subcellularLocation>
        <location evidence="1">Cell membrane</location>
        <topology evidence="1">Multi-pass membrane protein</topology>
    </subcellularLocation>
</comment>
<dbReference type="PANTHER" id="PTHR40035:SF1">
    <property type="entry name" value="ATP SYNTHASE PROTEIN I"/>
    <property type="match status" value="1"/>
</dbReference>
<keyword evidence="3 6" id="KW-0812">Transmembrane</keyword>
<feature type="transmembrane region" description="Helical" evidence="6">
    <location>
        <begin position="94"/>
        <end position="116"/>
    </location>
</feature>
<evidence type="ECO:0000256" key="2">
    <source>
        <dbReference type="ARBA" id="ARBA00022475"/>
    </source>
</evidence>
<keyword evidence="4 6" id="KW-1133">Transmembrane helix</keyword>
<evidence type="ECO:0000313" key="8">
    <source>
        <dbReference type="Proteomes" id="UP000180175"/>
    </source>
</evidence>
<sequence length="121" mass="13771">MDYISLTKRYTVYAAILMTIFVILAFTTPYKSIFLGLLLGSMISISNLWSTYFQVKRIGESVEIGRAKFSLGTLFRFGLVLGAVYIAIRYPDKFHLISVVIGVMLTYIIILVNSLFQLKRL</sequence>
<dbReference type="KEGG" id="aia:AWH56_006310"/>
<evidence type="ECO:0000256" key="6">
    <source>
        <dbReference type="SAM" id="Phobius"/>
    </source>
</evidence>
<accession>A0A7S7LAB9</accession>
<keyword evidence="2" id="KW-1003">Cell membrane</keyword>
<keyword evidence="5 6" id="KW-0472">Membrane</keyword>
<evidence type="ECO:0000256" key="4">
    <source>
        <dbReference type="ARBA" id="ARBA00022989"/>
    </source>
</evidence>
<proteinExistence type="predicted"/>
<keyword evidence="8" id="KW-1185">Reference proteome</keyword>
<reference evidence="7 8" key="2">
    <citation type="journal article" date="2019" name="Int. J. Syst. Evol. Microbiol.">
        <title>Anaerobacillus isosaccharinicus sp. nov., an alkaliphilic bacterium which degrades isosaccharinic acid.</title>
        <authorList>
            <person name="Bassil N.M."/>
            <person name="Lloyd J.R."/>
        </authorList>
    </citation>
    <scope>NUCLEOTIDE SEQUENCE [LARGE SCALE GENOMIC DNA]</scope>
    <source>
        <strain evidence="7 8">NB2006</strain>
    </source>
</reference>
<name>A0A7S7LAB9_9BACI</name>
<feature type="transmembrane region" description="Helical" evidence="6">
    <location>
        <begin position="34"/>
        <end position="55"/>
    </location>
</feature>
<dbReference type="Pfam" id="PF03899">
    <property type="entry name" value="ATP-synt_I"/>
    <property type="match status" value="1"/>
</dbReference>
<protein>
    <submittedName>
        <fullName evidence="7">ATP synthase subunit I</fullName>
    </submittedName>
</protein>
<organism evidence="7 8">
    <name type="scientific">Anaerobacillus isosaccharinicus</name>
    <dbReference type="NCBI Taxonomy" id="1532552"/>
    <lineage>
        <taxon>Bacteria</taxon>
        <taxon>Bacillati</taxon>
        <taxon>Bacillota</taxon>
        <taxon>Bacilli</taxon>
        <taxon>Bacillales</taxon>
        <taxon>Bacillaceae</taxon>
        <taxon>Anaerobacillus</taxon>
    </lineage>
</organism>
<feature type="transmembrane region" description="Helical" evidence="6">
    <location>
        <begin position="67"/>
        <end position="88"/>
    </location>
</feature>
<dbReference type="PANTHER" id="PTHR40035">
    <property type="entry name" value="ATP SYNTHASE PROTEIN I"/>
    <property type="match status" value="1"/>
</dbReference>
<dbReference type="RefSeq" id="WP_182080400.1">
    <property type="nucleotide sequence ID" value="NZ_CP063356.2"/>
</dbReference>
<evidence type="ECO:0000313" key="7">
    <source>
        <dbReference type="EMBL" id="QOY37241.1"/>
    </source>
</evidence>
<dbReference type="InterPro" id="IPR039072">
    <property type="entry name" value="ATP_synth_I_Bacilli"/>
</dbReference>
<evidence type="ECO:0000256" key="5">
    <source>
        <dbReference type="ARBA" id="ARBA00023136"/>
    </source>
</evidence>
<reference evidence="7 8" key="1">
    <citation type="journal article" date="2017" name="Genome Announc.">
        <title>Draft Genome Sequences of Four Alkaliphilic Bacteria Belonging to the Anaerobacillus Genus.</title>
        <authorList>
            <person name="Bassil N.M."/>
            <person name="Lloyd J.R."/>
        </authorList>
    </citation>
    <scope>NUCLEOTIDE SEQUENCE [LARGE SCALE GENOMIC DNA]</scope>
    <source>
        <strain evidence="7 8">NB2006</strain>
    </source>
</reference>
<dbReference type="InterPro" id="IPR005598">
    <property type="entry name" value="ATP_synth_I"/>
</dbReference>
<dbReference type="AlphaFoldDB" id="A0A7S7LAB9"/>
<dbReference type="EMBL" id="CP063356">
    <property type="protein sequence ID" value="QOY37241.1"/>
    <property type="molecule type" value="Genomic_DNA"/>
</dbReference>
<dbReference type="Proteomes" id="UP000180175">
    <property type="component" value="Chromosome"/>
</dbReference>
<dbReference type="GO" id="GO:0005886">
    <property type="term" value="C:plasma membrane"/>
    <property type="evidence" value="ECO:0007669"/>
    <property type="project" value="UniProtKB-SubCell"/>
</dbReference>
<evidence type="ECO:0000256" key="3">
    <source>
        <dbReference type="ARBA" id="ARBA00022692"/>
    </source>
</evidence>
<gene>
    <name evidence="7" type="ORF">AWH56_006310</name>
</gene>
<feature type="transmembrane region" description="Helical" evidence="6">
    <location>
        <begin position="12"/>
        <end position="28"/>
    </location>
</feature>